<evidence type="ECO:0000256" key="1">
    <source>
        <dbReference type="ARBA" id="ARBA00001420"/>
    </source>
</evidence>
<evidence type="ECO:0000313" key="10">
    <source>
        <dbReference type="Proteomes" id="UP000676409"/>
    </source>
</evidence>
<sequence>MGRCWRLAAIAAALAILAACATAPPAPVAPPPIPAPPAQPAPSPAPPAAPPRSTPPPRLSLHLADLPGWAQEDHAAALLAFEAGCSVAPNPDMAAACRRARNVGALGEAAARDFLEANFRAEPVGDGGLLTAYFAPEYEARASRRGEFTAPVRARPADLVLIDLGQFDPTLTGRKISGRIVGGQLVPYPDRAAIEAAPADAPLAWMRPEDLFFLQIQGSGVLRLPEGRRLKAVYAGNNGRPFVGVANILRDRGALAAGDASAEAVRNWLAVHRGPEADAVMRQDPRYVFFRLEADDGAEPVGTAGVPLIPGRSLAVDPARHAMGGLYWIDAVAPTLNGAMPAYRRIAMALDTGGAIKGEVRADLYIGAGAAAGLEAGRVRHVLSLYALAPVGSATQ</sequence>
<dbReference type="EMBL" id="CP073078">
    <property type="protein sequence ID" value="QUD86659.1"/>
    <property type="molecule type" value="Genomic_DNA"/>
</dbReference>
<dbReference type="GO" id="GO:0019867">
    <property type="term" value="C:outer membrane"/>
    <property type="evidence" value="ECO:0007669"/>
    <property type="project" value="InterPro"/>
</dbReference>
<dbReference type="GO" id="GO:0004553">
    <property type="term" value="F:hydrolase activity, hydrolyzing O-glycosyl compounds"/>
    <property type="evidence" value="ECO:0007669"/>
    <property type="project" value="InterPro"/>
</dbReference>
<name>A0A975FWQ4_9CAUL</name>
<dbReference type="AlphaFoldDB" id="A0A975FWQ4"/>
<dbReference type="Gene3D" id="2.40.240.50">
    <property type="entry name" value="Barwin-like endoglucanases"/>
    <property type="match status" value="1"/>
</dbReference>
<evidence type="ECO:0000256" key="6">
    <source>
        <dbReference type="SAM" id="MobiDB-lite"/>
    </source>
</evidence>
<proteinExistence type="predicted"/>
<dbReference type="InterPro" id="IPR026044">
    <property type="entry name" value="MltA"/>
</dbReference>
<evidence type="ECO:0000256" key="3">
    <source>
        <dbReference type="ARBA" id="ARBA00023239"/>
    </source>
</evidence>
<dbReference type="InterPro" id="IPR036908">
    <property type="entry name" value="RlpA-like_sf"/>
</dbReference>
<dbReference type="InterPro" id="IPR010611">
    <property type="entry name" value="3D_dom"/>
</dbReference>
<protein>
    <recommendedName>
        <fullName evidence="2">peptidoglycan lytic exotransglycosylase</fullName>
        <ecNumber evidence="2">4.2.2.n1</ecNumber>
    </recommendedName>
    <alternativeName>
        <fullName evidence="5">Murein hydrolase A</fullName>
    </alternativeName>
</protein>
<dbReference type="Pfam" id="PF03562">
    <property type="entry name" value="MltA"/>
    <property type="match status" value="1"/>
</dbReference>
<organism evidence="9 10">
    <name type="scientific">Phenylobacterium montanum</name>
    <dbReference type="NCBI Taxonomy" id="2823693"/>
    <lineage>
        <taxon>Bacteria</taxon>
        <taxon>Pseudomonadati</taxon>
        <taxon>Pseudomonadota</taxon>
        <taxon>Alphaproteobacteria</taxon>
        <taxon>Caulobacterales</taxon>
        <taxon>Caulobacteraceae</taxon>
        <taxon>Phenylobacterium</taxon>
    </lineage>
</organism>
<evidence type="ECO:0000313" key="9">
    <source>
        <dbReference type="EMBL" id="QUD86659.1"/>
    </source>
</evidence>
<dbReference type="GO" id="GO:0009253">
    <property type="term" value="P:peptidoglycan catabolic process"/>
    <property type="evidence" value="ECO:0007669"/>
    <property type="project" value="TreeGrafter"/>
</dbReference>
<evidence type="ECO:0000259" key="8">
    <source>
        <dbReference type="SMART" id="SM00925"/>
    </source>
</evidence>
<dbReference type="SUPFAM" id="SSF50685">
    <property type="entry name" value="Barwin-like endoglucanases"/>
    <property type="match status" value="1"/>
</dbReference>
<evidence type="ECO:0000256" key="5">
    <source>
        <dbReference type="ARBA" id="ARBA00030918"/>
    </source>
</evidence>
<dbReference type="GO" id="GO:0009254">
    <property type="term" value="P:peptidoglycan turnover"/>
    <property type="evidence" value="ECO:0007669"/>
    <property type="project" value="InterPro"/>
</dbReference>
<accession>A0A975FWQ4</accession>
<dbReference type="CDD" id="cd14485">
    <property type="entry name" value="mltA_like_LT_A"/>
    <property type="match status" value="1"/>
</dbReference>
<feature type="domain" description="Lytic transglycosylase MltA" evidence="8">
    <location>
        <begin position="137"/>
        <end position="291"/>
    </location>
</feature>
<keyword evidence="4" id="KW-0961">Cell wall biogenesis/degradation</keyword>
<dbReference type="SMART" id="SM00925">
    <property type="entry name" value="MltA"/>
    <property type="match status" value="1"/>
</dbReference>
<evidence type="ECO:0000256" key="4">
    <source>
        <dbReference type="ARBA" id="ARBA00023316"/>
    </source>
</evidence>
<reference evidence="9" key="1">
    <citation type="submission" date="2021-04" db="EMBL/GenBank/DDBJ databases">
        <title>The complete genome sequence of Caulobacter sp. S6.</title>
        <authorList>
            <person name="Tang Y."/>
            <person name="Ouyang W."/>
            <person name="Liu Q."/>
            <person name="Huang B."/>
            <person name="Guo Z."/>
            <person name="Lei P."/>
        </authorList>
    </citation>
    <scope>NUCLEOTIDE SEQUENCE</scope>
    <source>
        <strain evidence="9">S6</strain>
    </source>
</reference>
<dbReference type="EC" id="4.2.2.n1" evidence="2"/>
<dbReference type="RefSeq" id="WP_211936711.1">
    <property type="nucleotide sequence ID" value="NZ_CP073078.1"/>
</dbReference>
<keyword evidence="7" id="KW-0732">Signal</keyword>
<dbReference type="PANTHER" id="PTHR30124:SF0">
    <property type="entry name" value="MEMBRANE-BOUND LYTIC MUREIN TRANSGLYCOSYLASE A"/>
    <property type="match status" value="1"/>
</dbReference>
<feature type="signal peptide" evidence="7">
    <location>
        <begin position="1"/>
        <end position="23"/>
    </location>
</feature>
<evidence type="ECO:0000256" key="7">
    <source>
        <dbReference type="SAM" id="SignalP"/>
    </source>
</evidence>
<dbReference type="KEGG" id="caul:KCG34_16445"/>
<gene>
    <name evidence="9" type="ORF">KCG34_16445</name>
</gene>
<dbReference type="Pfam" id="PF06725">
    <property type="entry name" value="3D"/>
    <property type="match status" value="1"/>
</dbReference>
<feature type="region of interest" description="Disordered" evidence="6">
    <location>
        <begin position="31"/>
        <end position="58"/>
    </location>
</feature>
<dbReference type="PIRSF" id="PIRSF019422">
    <property type="entry name" value="MltA"/>
    <property type="match status" value="1"/>
</dbReference>
<dbReference type="Gene3D" id="2.40.40.10">
    <property type="entry name" value="RlpA-like domain"/>
    <property type="match status" value="1"/>
</dbReference>
<dbReference type="InterPro" id="IPR005300">
    <property type="entry name" value="MltA_B"/>
</dbReference>
<dbReference type="GO" id="GO:0008933">
    <property type="term" value="F:peptidoglycan lytic transglycosylase activity"/>
    <property type="evidence" value="ECO:0007669"/>
    <property type="project" value="TreeGrafter"/>
</dbReference>
<feature type="chain" id="PRO_5037814210" description="peptidoglycan lytic exotransglycosylase" evidence="7">
    <location>
        <begin position="24"/>
        <end position="396"/>
    </location>
</feature>
<dbReference type="GO" id="GO:0071555">
    <property type="term" value="P:cell wall organization"/>
    <property type="evidence" value="ECO:0007669"/>
    <property type="project" value="UniProtKB-KW"/>
</dbReference>
<keyword evidence="3" id="KW-0456">Lyase</keyword>
<evidence type="ECO:0000256" key="2">
    <source>
        <dbReference type="ARBA" id="ARBA00012587"/>
    </source>
</evidence>
<dbReference type="CDD" id="cd14668">
    <property type="entry name" value="mlta_B"/>
    <property type="match status" value="1"/>
</dbReference>
<keyword evidence="10" id="KW-1185">Reference proteome</keyword>
<dbReference type="Proteomes" id="UP000676409">
    <property type="component" value="Chromosome"/>
</dbReference>
<dbReference type="PROSITE" id="PS51257">
    <property type="entry name" value="PROKAR_LIPOPROTEIN"/>
    <property type="match status" value="1"/>
</dbReference>
<comment type="catalytic activity">
    <reaction evidence="1">
        <text>Exolytic cleavage of the (1-&gt;4)-beta-glycosidic linkage between N-acetylmuramic acid (MurNAc) and N-acetylglucosamine (GlcNAc) residues in peptidoglycan, from either the reducing or the non-reducing ends of the peptidoglycan chains, with concomitant formation of a 1,6-anhydrobond in the MurNAc residue.</text>
        <dbReference type="EC" id="4.2.2.n1"/>
    </reaction>
</comment>
<dbReference type="PANTHER" id="PTHR30124">
    <property type="entry name" value="MEMBRANE-BOUND LYTIC MUREIN TRANSGLYCOSYLASE A"/>
    <property type="match status" value="1"/>
</dbReference>